<dbReference type="Gene3D" id="3.40.50.1820">
    <property type="entry name" value="alpha/beta hydrolase"/>
    <property type="match status" value="1"/>
</dbReference>
<accession>A0A812KKV8</accession>
<dbReference type="Gene3D" id="2.120.10.30">
    <property type="entry name" value="TolB, C-terminal domain"/>
    <property type="match status" value="1"/>
</dbReference>
<dbReference type="OrthoDB" id="408186at2759"/>
<dbReference type="EMBL" id="CAJNDS010000657">
    <property type="protein sequence ID" value="CAE7225808.1"/>
    <property type="molecule type" value="Genomic_DNA"/>
</dbReference>
<dbReference type="InterPro" id="IPR011042">
    <property type="entry name" value="6-blade_b-propeller_TolB-like"/>
</dbReference>
<dbReference type="SUPFAM" id="SSF53474">
    <property type="entry name" value="alpha/beta-Hydrolases"/>
    <property type="match status" value="1"/>
</dbReference>
<dbReference type="Pfam" id="PF03959">
    <property type="entry name" value="FSH1"/>
    <property type="match status" value="1"/>
</dbReference>
<keyword evidence="5" id="KW-1185">Reference proteome</keyword>
<dbReference type="SUPFAM" id="SSF101898">
    <property type="entry name" value="NHL repeat"/>
    <property type="match status" value="1"/>
</dbReference>
<dbReference type="InterPro" id="IPR029058">
    <property type="entry name" value="AB_hydrolase_fold"/>
</dbReference>
<dbReference type="InterPro" id="IPR005645">
    <property type="entry name" value="FSH-like_dom"/>
</dbReference>
<reference evidence="4" key="1">
    <citation type="submission" date="2021-02" db="EMBL/GenBank/DDBJ databases">
        <authorList>
            <person name="Dougan E. K."/>
            <person name="Rhodes N."/>
            <person name="Thang M."/>
            <person name="Chan C."/>
        </authorList>
    </citation>
    <scope>NUCLEOTIDE SEQUENCE</scope>
</reference>
<organism evidence="4 5">
    <name type="scientific">Symbiodinium natans</name>
    <dbReference type="NCBI Taxonomy" id="878477"/>
    <lineage>
        <taxon>Eukaryota</taxon>
        <taxon>Sar</taxon>
        <taxon>Alveolata</taxon>
        <taxon>Dinophyceae</taxon>
        <taxon>Suessiales</taxon>
        <taxon>Symbiodiniaceae</taxon>
        <taxon>Symbiodinium</taxon>
    </lineage>
</organism>
<evidence type="ECO:0000313" key="5">
    <source>
        <dbReference type="Proteomes" id="UP000604046"/>
    </source>
</evidence>
<gene>
    <name evidence="4" type="primary">dfr1</name>
    <name evidence="4" type="ORF">SNAT2548_LOCUS8735</name>
</gene>
<evidence type="ECO:0000256" key="1">
    <source>
        <dbReference type="ARBA" id="ARBA00022801"/>
    </source>
</evidence>
<feature type="region of interest" description="Disordered" evidence="2">
    <location>
        <begin position="548"/>
        <end position="581"/>
    </location>
</feature>
<dbReference type="InterPro" id="IPR050593">
    <property type="entry name" value="LovG"/>
</dbReference>
<dbReference type="AlphaFoldDB" id="A0A812KKV8"/>
<comment type="caution">
    <text evidence="4">The sequence shown here is derived from an EMBL/GenBank/DDBJ whole genome shotgun (WGS) entry which is preliminary data.</text>
</comment>
<feature type="domain" description="Serine hydrolase" evidence="3">
    <location>
        <begin position="584"/>
        <end position="723"/>
    </location>
</feature>
<dbReference type="PANTHER" id="PTHR48070:SF6">
    <property type="entry name" value="ESTERASE OVCA2"/>
    <property type="match status" value="1"/>
</dbReference>
<feature type="compositionally biased region" description="Low complexity" evidence="2">
    <location>
        <begin position="548"/>
        <end position="557"/>
    </location>
</feature>
<evidence type="ECO:0000259" key="3">
    <source>
        <dbReference type="Pfam" id="PF03959"/>
    </source>
</evidence>
<dbReference type="GO" id="GO:0016787">
    <property type="term" value="F:hydrolase activity"/>
    <property type="evidence" value="ECO:0007669"/>
    <property type="project" value="UniProtKB-KW"/>
</dbReference>
<evidence type="ECO:0000313" key="4">
    <source>
        <dbReference type="EMBL" id="CAE7225808.1"/>
    </source>
</evidence>
<dbReference type="PANTHER" id="PTHR48070">
    <property type="entry name" value="ESTERASE OVCA2"/>
    <property type="match status" value="1"/>
</dbReference>
<keyword evidence="1" id="KW-0378">Hydrolase</keyword>
<sequence>MAGPNLQARGYPTTSALVGSRKALRQLQGLWFREDGELIAQIIDSLVIFEGNQVSRLSVLATNRFALEWEGREHVGTLEVDAQASLTWSDGDVWWPWIVFDDTAARHEWNHREHSRGSLRAVVKILLSWARTAASADATEVGSLSLSFAREAAANGSIIPLQQGALQEPLASGASRALDCHDIHWGLAGIGTVRCNGSQFEVATAGCVRSGCPWHRLSLADGGTTYQAPTRDLAVPGAVSQAPDKWTPPVLAWDGALYAAPLAADNVLRVAEGASGTEVTEIAPASALSGSFTKYGAAVLGGDGFVYCIPYSAQQVMRIDPGLAAEGNSSALQLFGDAGTAGYKWLHGVASQQGPIYAVPAGASTVLVIDTQSVSISELAIGQPLAASLQNYIHAVLSPEGDIFGVPADATFVLWIQPDSQAVTALGSLSADSLKWMHGIVAADGRIYCMPGSATAVLRIDPSASPPTLNLTLGEGLLDPLLTRKWSHAVNALDGRIFGIPQGAAQVLVIDPFTDSQGPKRASASARLGSHPQLLAAGRYGWPASMAPAAMATSPGQGEDGGKGPEGPEGSRMETEKSNPMWEEMSKTFKGQQFFDWARWKTGEGTCITSRQYHDLDDSLAFIQDLLRQHAPLDGVFGFSQGANMASLIAAQAVAGQGVNFGFVVHCCAAGPGWVEQRPELFAEKLPMRSLHISGKEDSNPELPLLALYDDPVSMCHSDGHKVIPSKGGREEADLVAKTIADFILSRGAV</sequence>
<dbReference type="Proteomes" id="UP000604046">
    <property type="component" value="Unassembled WGS sequence"/>
</dbReference>
<protein>
    <submittedName>
        <fullName evidence="4">Dfr1 protein</fullName>
    </submittedName>
</protein>
<evidence type="ECO:0000256" key="2">
    <source>
        <dbReference type="SAM" id="MobiDB-lite"/>
    </source>
</evidence>
<dbReference type="GO" id="GO:0005634">
    <property type="term" value="C:nucleus"/>
    <property type="evidence" value="ECO:0007669"/>
    <property type="project" value="TreeGrafter"/>
</dbReference>
<name>A0A812KKV8_9DINO</name>
<proteinExistence type="predicted"/>
<dbReference type="GO" id="GO:0005737">
    <property type="term" value="C:cytoplasm"/>
    <property type="evidence" value="ECO:0007669"/>
    <property type="project" value="TreeGrafter"/>
</dbReference>